<dbReference type="Proteomes" id="UP000645828">
    <property type="component" value="Unassembled WGS sequence"/>
</dbReference>
<evidence type="ECO:0000313" key="6">
    <source>
        <dbReference type="EMBL" id="CAD7687995.1"/>
    </source>
</evidence>
<feature type="compositionally biased region" description="Low complexity" evidence="4">
    <location>
        <begin position="1"/>
        <end position="11"/>
    </location>
</feature>
<dbReference type="Gene3D" id="1.10.455.10">
    <property type="entry name" value="Ribosomal protein S7 domain"/>
    <property type="match status" value="1"/>
</dbReference>
<sequence>MAAPAEKAAGARPIPALHDPRTDREYHRKPLAELTEEEKYEPELRRTQLIEAAPAAKFTNMMMKGGNREPRLEKYHAASAGEQATIERNPPAIFQQAPQNCAPVIGLVPWMIKECREKKHRRMLMPEKLSHEPLEAFHTQGPVIKKKRDMHKMAQASRALARYRWR</sequence>
<keyword evidence="2" id="KW-0689">Ribosomal protein</keyword>
<comment type="caution">
    <text evidence="6">The sequence shown here is derived from an EMBL/GenBank/DDBJ whole genome shotgun (WGS) entry which is preliminary data.</text>
</comment>
<feature type="region of interest" description="Disordered" evidence="4">
    <location>
        <begin position="1"/>
        <end position="43"/>
    </location>
</feature>
<evidence type="ECO:0000259" key="5">
    <source>
        <dbReference type="Pfam" id="PF00177"/>
    </source>
</evidence>
<evidence type="ECO:0000256" key="1">
    <source>
        <dbReference type="ARBA" id="ARBA00007151"/>
    </source>
</evidence>
<feature type="domain" description="Small ribosomal subunit protein uS7" evidence="5">
    <location>
        <begin position="110"/>
        <end position="158"/>
    </location>
</feature>
<dbReference type="EMBL" id="CAJHUB010000764">
    <property type="protein sequence ID" value="CAD7687995.1"/>
    <property type="molecule type" value="Genomic_DNA"/>
</dbReference>
<proteinExistence type="inferred from homology"/>
<dbReference type="SUPFAM" id="SSF47973">
    <property type="entry name" value="Ribosomal protein S7"/>
    <property type="match status" value="1"/>
</dbReference>
<evidence type="ECO:0000313" key="7">
    <source>
        <dbReference type="Proteomes" id="UP000645828"/>
    </source>
</evidence>
<dbReference type="Pfam" id="PF00177">
    <property type="entry name" value="Ribosomal_S7"/>
    <property type="match status" value="1"/>
</dbReference>
<evidence type="ECO:0000256" key="2">
    <source>
        <dbReference type="ARBA" id="ARBA00022980"/>
    </source>
</evidence>
<gene>
    <name evidence="6" type="ORF">NYPRO_LOCUS20789</name>
</gene>
<dbReference type="GO" id="GO:0005840">
    <property type="term" value="C:ribosome"/>
    <property type="evidence" value="ECO:0007669"/>
    <property type="project" value="UniProtKB-KW"/>
</dbReference>
<protein>
    <submittedName>
        <fullName evidence="6">(raccoon dog) hypothetical protein</fullName>
    </submittedName>
</protein>
<keyword evidence="7" id="KW-1185">Reference proteome</keyword>
<organism evidence="6 7">
    <name type="scientific">Nyctereutes procyonoides</name>
    <name type="common">Raccoon dog</name>
    <name type="synonym">Canis procyonoides</name>
    <dbReference type="NCBI Taxonomy" id="34880"/>
    <lineage>
        <taxon>Eukaryota</taxon>
        <taxon>Metazoa</taxon>
        <taxon>Chordata</taxon>
        <taxon>Craniata</taxon>
        <taxon>Vertebrata</taxon>
        <taxon>Euteleostomi</taxon>
        <taxon>Mammalia</taxon>
        <taxon>Eutheria</taxon>
        <taxon>Laurasiatheria</taxon>
        <taxon>Carnivora</taxon>
        <taxon>Caniformia</taxon>
        <taxon>Canidae</taxon>
        <taxon>Nyctereutes</taxon>
    </lineage>
</organism>
<accession>A0A811ZH10</accession>
<comment type="similarity">
    <text evidence="1">Belongs to the universal ribosomal protein uS7 family.</text>
</comment>
<name>A0A811ZH10_NYCPR</name>
<keyword evidence="3" id="KW-0687">Ribonucleoprotein</keyword>
<evidence type="ECO:0000256" key="3">
    <source>
        <dbReference type="ARBA" id="ARBA00023274"/>
    </source>
</evidence>
<evidence type="ECO:0000256" key="4">
    <source>
        <dbReference type="SAM" id="MobiDB-lite"/>
    </source>
</evidence>
<dbReference type="InterPro" id="IPR036823">
    <property type="entry name" value="Ribosomal_uS7_dom_sf"/>
</dbReference>
<reference evidence="6" key="1">
    <citation type="submission" date="2020-12" db="EMBL/GenBank/DDBJ databases">
        <authorList>
            <consortium name="Molecular Ecology Group"/>
        </authorList>
    </citation>
    <scope>NUCLEOTIDE SEQUENCE</scope>
    <source>
        <strain evidence="6">TBG_1078</strain>
    </source>
</reference>
<dbReference type="AlphaFoldDB" id="A0A811ZH10"/>
<dbReference type="GO" id="GO:1990904">
    <property type="term" value="C:ribonucleoprotein complex"/>
    <property type="evidence" value="ECO:0007669"/>
    <property type="project" value="UniProtKB-KW"/>
</dbReference>
<feature type="compositionally biased region" description="Basic and acidic residues" evidence="4">
    <location>
        <begin position="18"/>
        <end position="31"/>
    </location>
</feature>
<dbReference type="InterPro" id="IPR023798">
    <property type="entry name" value="Ribosomal_uS7_dom"/>
</dbReference>